<name>A0A834LJU8_RHOSS</name>
<feature type="signal peptide" evidence="1">
    <location>
        <begin position="1"/>
        <end position="27"/>
    </location>
</feature>
<reference evidence="2" key="1">
    <citation type="submission" date="2019-11" db="EMBL/GenBank/DDBJ databases">
        <authorList>
            <person name="Liu Y."/>
            <person name="Hou J."/>
            <person name="Li T.-Q."/>
            <person name="Guan C.-H."/>
            <person name="Wu X."/>
            <person name="Wu H.-Z."/>
            <person name="Ling F."/>
            <person name="Zhang R."/>
            <person name="Shi X.-G."/>
            <person name="Ren J.-P."/>
            <person name="Chen E.-F."/>
            <person name="Sun J.-M."/>
        </authorList>
    </citation>
    <scope>NUCLEOTIDE SEQUENCE</scope>
    <source>
        <strain evidence="2">Adult_tree_wgs_1</strain>
        <tissue evidence="2">Leaves</tissue>
    </source>
</reference>
<evidence type="ECO:0000313" key="2">
    <source>
        <dbReference type="EMBL" id="KAF7139056.1"/>
    </source>
</evidence>
<organism evidence="2 3">
    <name type="scientific">Rhododendron simsii</name>
    <name type="common">Sims's rhododendron</name>
    <dbReference type="NCBI Taxonomy" id="118357"/>
    <lineage>
        <taxon>Eukaryota</taxon>
        <taxon>Viridiplantae</taxon>
        <taxon>Streptophyta</taxon>
        <taxon>Embryophyta</taxon>
        <taxon>Tracheophyta</taxon>
        <taxon>Spermatophyta</taxon>
        <taxon>Magnoliopsida</taxon>
        <taxon>eudicotyledons</taxon>
        <taxon>Gunneridae</taxon>
        <taxon>Pentapetalae</taxon>
        <taxon>asterids</taxon>
        <taxon>Ericales</taxon>
        <taxon>Ericaceae</taxon>
        <taxon>Ericoideae</taxon>
        <taxon>Rhodoreae</taxon>
        <taxon>Rhododendron</taxon>
    </lineage>
</organism>
<dbReference type="PANTHER" id="PTHR33875:SF2">
    <property type="entry name" value="ACR183CP"/>
    <property type="match status" value="1"/>
</dbReference>
<dbReference type="Proteomes" id="UP000626092">
    <property type="component" value="Unassembled WGS sequence"/>
</dbReference>
<comment type="caution">
    <text evidence="2">The sequence shown here is derived from an EMBL/GenBank/DDBJ whole genome shotgun (WGS) entry which is preliminary data.</text>
</comment>
<dbReference type="Gene3D" id="3.40.30.10">
    <property type="entry name" value="Glutaredoxin"/>
    <property type="match status" value="1"/>
</dbReference>
<sequence>MAALHTLLTFVFFSFVVLDHSGRFVNAQALIPPARFDGFVCKNLLSTGMDSIIIEAFLDPTSSPEQCYRNRPDKHGLTRIPDAHVIQSIFPSNCCYHDNAFVSSRALHIVNKLKASATYDLLELFFKRQEGFYSQATFNMSKATIVSQIVNLATTVVGNSYQSAVASGFTDRKTDLMTRVSFKYGCSRGVFGAPFFFVNGFALADGDSTMDYAKWRSIIDPLLKEQAMG</sequence>
<accession>A0A834LJU8</accession>
<dbReference type="InterPro" id="IPR036249">
    <property type="entry name" value="Thioredoxin-like_sf"/>
</dbReference>
<dbReference type="EMBL" id="WJXA01000007">
    <property type="protein sequence ID" value="KAF7139056.1"/>
    <property type="molecule type" value="Genomic_DNA"/>
</dbReference>
<dbReference type="SUPFAM" id="SSF52833">
    <property type="entry name" value="Thioredoxin-like"/>
    <property type="match status" value="1"/>
</dbReference>
<dbReference type="PANTHER" id="PTHR33875">
    <property type="entry name" value="OS09G0542200 PROTEIN"/>
    <property type="match status" value="1"/>
</dbReference>
<keyword evidence="1" id="KW-0732">Signal</keyword>
<dbReference type="OrthoDB" id="37297at2759"/>
<evidence type="ECO:0008006" key="4">
    <source>
        <dbReference type="Google" id="ProtNLM"/>
    </source>
</evidence>
<feature type="chain" id="PRO_5032339455" description="Thioredoxin-like fold domain-containing protein" evidence="1">
    <location>
        <begin position="28"/>
        <end position="229"/>
    </location>
</feature>
<evidence type="ECO:0000256" key="1">
    <source>
        <dbReference type="SAM" id="SignalP"/>
    </source>
</evidence>
<gene>
    <name evidence="2" type="ORF">RHSIM_Rhsim07G0249300</name>
</gene>
<dbReference type="AlphaFoldDB" id="A0A834LJU8"/>
<evidence type="ECO:0000313" key="3">
    <source>
        <dbReference type="Proteomes" id="UP000626092"/>
    </source>
</evidence>
<protein>
    <recommendedName>
        <fullName evidence="4">Thioredoxin-like fold domain-containing protein</fullName>
    </recommendedName>
</protein>
<proteinExistence type="predicted"/>
<keyword evidence="3" id="KW-1185">Reference proteome</keyword>